<feature type="compositionally biased region" description="Low complexity" evidence="1">
    <location>
        <begin position="42"/>
        <end position="51"/>
    </location>
</feature>
<evidence type="ECO:0000256" key="2">
    <source>
        <dbReference type="SAM" id="SignalP"/>
    </source>
</evidence>
<feature type="region of interest" description="Disordered" evidence="1">
    <location>
        <begin position="26"/>
        <end position="53"/>
    </location>
</feature>
<feature type="region of interest" description="Disordered" evidence="1">
    <location>
        <begin position="69"/>
        <end position="90"/>
    </location>
</feature>
<evidence type="ECO:0000256" key="1">
    <source>
        <dbReference type="SAM" id="MobiDB-lite"/>
    </source>
</evidence>
<accession>A0A926QRN3</accession>
<feature type="chain" id="PRO_5039095634" description="Secreted protein" evidence="2">
    <location>
        <begin position="22"/>
        <end position="146"/>
    </location>
</feature>
<name>A0A926QRN3_9ACTN</name>
<dbReference type="Proteomes" id="UP000621210">
    <property type="component" value="Unassembled WGS sequence"/>
</dbReference>
<protein>
    <recommendedName>
        <fullName evidence="5">Secreted protein</fullName>
    </recommendedName>
</protein>
<dbReference type="EMBL" id="JACVQF010000200">
    <property type="protein sequence ID" value="MBD0421598.1"/>
    <property type="molecule type" value="Genomic_DNA"/>
</dbReference>
<keyword evidence="4" id="KW-1185">Reference proteome</keyword>
<keyword evidence="2" id="KW-0732">Signal</keyword>
<feature type="signal peptide" evidence="2">
    <location>
        <begin position="1"/>
        <end position="21"/>
    </location>
</feature>
<gene>
    <name evidence="3" type="ORF">H0H10_21000</name>
</gene>
<dbReference type="AlphaFoldDB" id="A0A926QRN3"/>
<comment type="caution">
    <text evidence="3">The sequence shown here is derived from an EMBL/GenBank/DDBJ whole genome shotgun (WGS) entry which is preliminary data.</text>
</comment>
<dbReference type="RefSeq" id="WP_188182570.1">
    <property type="nucleotide sequence ID" value="NZ_JACVQF010000200.1"/>
</dbReference>
<evidence type="ECO:0008006" key="5">
    <source>
        <dbReference type="Google" id="ProtNLM"/>
    </source>
</evidence>
<sequence length="146" mass="14522">MRSISRTALGTAIAAVLAATAAVPSMAGAPGNGTPAEKRPLTGSSAAATARGGQGAVVTLVTGDRVLVTEGPSGRSSAVPLPAADGSTPLVQTRQAGKDLYVYPEGAAAAIAAGRVDQELFNVTGLVRQGYDDAHHDGRRPHLPSG</sequence>
<evidence type="ECO:0000313" key="4">
    <source>
        <dbReference type="Proteomes" id="UP000621210"/>
    </source>
</evidence>
<reference evidence="3" key="1">
    <citation type="submission" date="2020-09" db="EMBL/GenBank/DDBJ databases">
        <title>Streptomyces grisecoloratus sp. nov., isolated from cotton soil.</title>
        <authorList>
            <person name="Xing L."/>
        </authorList>
    </citation>
    <scope>NUCLEOTIDE SEQUENCE</scope>
    <source>
        <strain evidence="3">TRM S81-3</strain>
    </source>
</reference>
<proteinExistence type="predicted"/>
<organism evidence="3 4">
    <name type="scientific">Streptomyces griseicoloratus</name>
    <dbReference type="NCBI Taxonomy" id="2752516"/>
    <lineage>
        <taxon>Bacteria</taxon>
        <taxon>Bacillati</taxon>
        <taxon>Actinomycetota</taxon>
        <taxon>Actinomycetes</taxon>
        <taxon>Kitasatosporales</taxon>
        <taxon>Streptomycetaceae</taxon>
        <taxon>Streptomyces</taxon>
    </lineage>
</organism>
<evidence type="ECO:0000313" key="3">
    <source>
        <dbReference type="EMBL" id="MBD0421598.1"/>
    </source>
</evidence>
<reference evidence="3" key="2">
    <citation type="submission" date="2020-09" db="EMBL/GenBank/DDBJ databases">
        <authorList>
            <person name="Luo X."/>
        </authorList>
    </citation>
    <scope>NUCLEOTIDE SEQUENCE</scope>
    <source>
        <strain evidence="3">TRM S81-3</strain>
    </source>
</reference>